<evidence type="ECO:0000256" key="2">
    <source>
        <dbReference type="ARBA" id="ARBA00023015"/>
    </source>
</evidence>
<protein>
    <submittedName>
        <fullName evidence="5">BlaI/MecI/CopY family transcriptional regulator</fullName>
    </submittedName>
</protein>
<evidence type="ECO:0000256" key="3">
    <source>
        <dbReference type="ARBA" id="ARBA00023125"/>
    </source>
</evidence>
<comment type="caution">
    <text evidence="5">The sequence shown here is derived from an EMBL/GenBank/DDBJ whole genome shotgun (WGS) entry which is preliminary data.</text>
</comment>
<organism evidence="5 6">
    <name type="scientific">Trichloromonas acetexigens</name>
    <dbReference type="NCBI Taxonomy" id="38815"/>
    <lineage>
        <taxon>Bacteria</taxon>
        <taxon>Pseudomonadati</taxon>
        <taxon>Thermodesulfobacteriota</taxon>
        <taxon>Desulfuromonadia</taxon>
        <taxon>Desulfuromonadales</taxon>
        <taxon>Trichloromonadaceae</taxon>
        <taxon>Trichloromonas</taxon>
    </lineage>
</organism>
<proteinExistence type="inferred from homology"/>
<evidence type="ECO:0000313" key="5">
    <source>
        <dbReference type="EMBL" id="TRO80569.1"/>
    </source>
</evidence>
<comment type="similarity">
    <text evidence="1">Belongs to the BlaI transcriptional regulatory family.</text>
</comment>
<dbReference type="OrthoDB" id="9813987at2"/>
<keyword evidence="3" id="KW-0238">DNA-binding</keyword>
<keyword evidence="6" id="KW-1185">Reference proteome</keyword>
<keyword evidence="2" id="KW-0805">Transcription regulation</keyword>
<dbReference type="Pfam" id="PF03965">
    <property type="entry name" value="Penicillinase_R"/>
    <property type="match status" value="1"/>
</dbReference>
<name>A0A550JBD7_9BACT</name>
<dbReference type="InterPro" id="IPR005650">
    <property type="entry name" value="BlaI_family"/>
</dbReference>
<dbReference type="Gene3D" id="1.10.10.10">
    <property type="entry name" value="Winged helix-like DNA-binding domain superfamily/Winged helix DNA-binding domain"/>
    <property type="match status" value="1"/>
</dbReference>
<dbReference type="SUPFAM" id="SSF46785">
    <property type="entry name" value="Winged helix' DNA-binding domain"/>
    <property type="match status" value="1"/>
</dbReference>
<reference evidence="5 6" key="1">
    <citation type="submission" date="2019-07" db="EMBL/GenBank/DDBJ databases">
        <title>Insights of Desulfuromonas acetexigens electromicrobiology.</title>
        <authorList>
            <person name="Katuri K."/>
            <person name="Sapireddy V."/>
            <person name="Shaw D.R."/>
            <person name="Saikaly P."/>
        </authorList>
    </citation>
    <scope>NUCLEOTIDE SEQUENCE [LARGE SCALE GENOMIC DNA]</scope>
    <source>
        <strain evidence="5 6">2873</strain>
    </source>
</reference>
<dbReference type="InterPro" id="IPR036388">
    <property type="entry name" value="WH-like_DNA-bd_sf"/>
</dbReference>
<keyword evidence="4" id="KW-0804">Transcription</keyword>
<dbReference type="EMBL" id="VJVV01000007">
    <property type="protein sequence ID" value="TRO80569.1"/>
    <property type="molecule type" value="Genomic_DNA"/>
</dbReference>
<evidence type="ECO:0000256" key="1">
    <source>
        <dbReference type="ARBA" id="ARBA00011046"/>
    </source>
</evidence>
<gene>
    <name evidence="5" type="ORF">FL622_10785</name>
</gene>
<evidence type="ECO:0000313" key="6">
    <source>
        <dbReference type="Proteomes" id="UP000317155"/>
    </source>
</evidence>
<dbReference type="AlphaFoldDB" id="A0A550JBD7"/>
<dbReference type="Proteomes" id="UP000317155">
    <property type="component" value="Unassembled WGS sequence"/>
</dbReference>
<sequence>MFVRRPYLGELEIAVMEHLWDVDVADAKAIHRQVGEKRNISPNTIQSTADRLYKKGLLNREKVSHAFVYSPAVTREQLMAEMIDNVVDKLSGGRTEAMLSAFVDLASRIEQNSLDRLEELIAERRQKR</sequence>
<dbReference type="GO" id="GO:0045892">
    <property type="term" value="P:negative regulation of DNA-templated transcription"/>
    <property type="evidence" value="ECO:0007669"/>
    <property type="project" value="InterPro"/>
</dbReference>
<dbReference type="PIRSF" id="PIRSF019455">
    <property type="entry name" value="CopR_AtkY"/>
    <property type="match status" value="1"/>
</dbReference>
<evidence type="ECO:0000256" key="4">
    <source>
        <dbReference type="ARBA" id="ARBA00023163"/>
    </source>
</evidence>
<dbReference type="RefSeq" id="WP_092058148.1">
    <property type="nucleotide sequence ID" value="NZ_FOJJ01000039.1"/>
</dbReference>
<accession>A0A550JBD7</accession>
<dbReference type="InterPro" id="IPR036390">
    <property type="entry name" value="WH_DNA-bd_sf"/>
</dbReference>
<dbReference type="GO" id="GO:0003677">
    <property type="term" value="F:DNA binding"/>
    <property type="evidence" value="ECO:0007669"/>
    <property type="project" value="UniProtKB-KW"/>
</dbReference>